<sequence length="855" mass="95867">MESKAGNSLVVNLGDDLTIANRNSLPYKHLESLGVGGSAFVEKVQNTTTGEIFAHKVFRRYHGPNLTKFKEEVQNEIQIVRRLSSHPHIIQVFATYTCGRELGMILTPVADRGDLASYLQDIADSGRPLTYEQRAILNRAFGCLASGLAFIHEQTIRHKDIKPQNILIHQGRVIYADFGIAFDASQHDSTTTVGTSQAFTFRYCAPEVANSAKRNRKSDIFSLGCVFIEILEAVCPLIKAEPLGRVPYHKIIDDLRSMLINAMAHVMGAVWKGLIRVCLEVFVSEPEERISAEGLVRELSSLGNHNSHFLRIIFCDNCREKRLPHLIKRTDGTQPCSNSKIQENPDQLQGRFSYTIELRIVNKTNDTFDVVEERGTWAELEGGYLLLMEVSGTSGMLRFKSFAGETFCLVVGFHNYKRWCDIVVDLNDDDTAQKIYSTYYDIFHSRYSVPWKQISEITRTTKGGTTLKINFSEKDGRKLVADFTIEGTPKQLKILSIDGGGIRGLSSLLILERIMHRLRKELKKPNIEPYQHFDLIGGTSTGGIIALMLGRLRMGVKECINEYCSLSISVFSNVIHLLMNYVSRQTSGDGEMFKAKDLENAIKAIIEKKLGTDKINAPLLDPLGDKSCKTIVFTIARDHANSAAPTKLRTYKSRVSPSGDCTIWQAAMATSATPPFFPPIPLTLSSPIPVEYIDPGIGFNNPSRAILTEAGTIWGDTYGEMDFNQEIGFFLSLGTGLPKVARLDHESVKNWISIQQIPLKAVEVLGAIARDCEKTHNEIPNHFLYKLQIYHRFNVEQGLQETQLFEHKKLGQVQADTNAYLDKKDNEAKITSCVEQMSKLHVKEQIPTLDAHEFE</sequence>
<evidence type="ECO:0000313" key="1">
    <source>
        <dbReference type="EMBL" id="OCK87267.1"/>
    </source>
</evidence>
<proteinExistence type="predicted"/>
<organism evidence="1 2">
    <name type="scientific">Cenococcum geophilum 1.58</name>
    <dbReference type="NCBI Taxonomy" id="794803"/>
    <lineage>
        <taxon>Eukaryota</taxon>
        <taxon>Fungi</taxon>
        <taxon>Dikarya</taxon>
        <taxon>Ascomycota</taxon>
        <taxon>Pezizomycotina</taxon>
        <taxon>Dothideomycetes</taxon>
        <taxon>Pleosporomycetidae</taxon>
        <taxon>Gloniales</taxon>
        <taxon>Gloniaceae</taxon>
        <taxon>Cenococcum</taxon>
    </lineage>
</organism>
<evidence type="ECO:0000313" key="2">
    <source>
        <dbReference type="Proteomes" id="UP000250078"/>
    </source>
</evidence>
<protein>
    <submittedName>
        <fullName evidence="1">Kinase-like protein</fullName>
    </submittedName>
</protein>
<keyword evidence="2" id="KW-1185">Reference proteome</keyword>
<dbReference type="Proteomes" id="UP000250078">
    <property type="component" value="Unassembled WGS sequence"/>
</dbReference>
<name>A0ACC8ELM9_9PEZI</name>
<dbReference type="EMBL" id="KV748264">
    <property type="protein sequence ID" value="OCK87267.1"/>
    <property type="molecule type" value="Genomic_DNA"/>
</dbReference>
<accession>A0ACC8ELM9</accession>
<gene>
    <name evidence="1" type="ORF">K441DRAFT_648895</name>
</gene>
<reference evidence="1 2" key="1">
    <citation type="journal article" date="2016" name="Nat. Commun.">
        <title>Ectomycorrhizal ecology is imprinted in the genome of the dominant symbiotic fungus Cenococcum geophilum.</title>
        <authorList>
            <consortium name="DOE Joint Genome Institute"/>
            <person name="Peter M."/>
            <person name="Kohler A."/>
            <person name="Ohm R.A."/>
            <person name="Kuo A."/>
            <person name="Krutzmann J."/>
            <person name="Morin E."/>
            <person name="Arend M."/>
            <person name="Barry K.W."/>
            <person name="Binder M."/>
            <person name="Choi C."/>
            <person name="Clum A."/>
            <person name="Copeland A."/>
            <person name="Grisel N."/>
            <person name="Haridas S."/>
            <person name="Kipfer T."/>
            <person name="LaButti K."/>
            <person name="Lindquist E."/>
            <person name="Lipzen A."/>
            <person name="Maire R."/>
            <person name="Meier B."/>
            <person name="Mihaltcheva S."/>
            <person name="Molinier V."/>
            <person name="Murat C."/>
            <person name="Poggeler S."/>
            <person name="Quandt C.A."/>
            <person name="Sperisen C."/>
            <person name="Tritt A."/>
            <person name="Tisserant E."/>
            <person name="Crous P.W."/>
            <person name="Henrissat B."/>
            <person name="Nehls U."/>
            <person name="Egli S."/>
            <person name="Spatafora J.W."/>
            <person name="Grigoriev I.V."/>
            <person name="Martin F.M."/>
        </authorList>
    </citation>
    <scope>NUCLEOTIDE SEQUENCE [LARGE SCALE GENOMIC DNA]</scope>
    <source>
        <strain evidence="1 2">1.58</strain>
    </source>
</reference>